<dbReference type="PROSITE" id="PS50850">
    <property type="entry name" value="MFS"/>
    <property type="match status" value="1"/>
</dbReference>
<name>A0A7K1KZH2_9ACTN</name>
<feature type="transmembrane region" description="Helical" evidence="7">
    <location>
        <begin position="222"/>
        <end position="243"/>
    </location>
</feature>
<evidence type="ECO:0000256" key="5">
    <source>
        <dbReference type="ARBA" id="ARBA00023136"/>
    </source>
</evidence>
<organism evidence="9 10">
    <name type="scientific">Actinomadura litoris</name>
    <dbReference type="NCBI Taxonomy" id="2678616"/>
    <lineage>
        <taxon>Bacteria</taxon>
        <taxon>Bacillati</taxon>
        <taxon>Actinomycetota</taxon>
        <taxon>Actinomycetes</taxon>
        <taxon>Streptosporangiales</taxon>
        <taxon>Thermomonosporaceae</taxon>
        <taxon>Actinomadura</taxon>
    </lineage>
</organism>
<feature type="domain" description="Major facilitator superfamily (MFS) profile" evidence="8">
    <location>
        <begin position="24"/>
        <end position="400"/>
    </location>
</feature>
<dbReference type="AlphaFoldDB" id="A0A7K1KZH2"/>
<feature type="transmembrane region" description="Helical" evidence="7">
    <location>
        <begin position="178"/>
        <end position="198"/>
    </location>
</feature>
<evidence type="ECO:0000313" key="10">
    <source>
        <dbReference type="Proteomes" id="UP000432015"/>
    </source>
</evidence>
<dbReference type="PANTHER" id="PTHR43124:SF10">
    <property type="entry name" value="PURINE EFFLUX PUMP PBUE"/>
    <property type="match status" value="1"/>
</dbReference>
<keyword evidence="10" id="KW-1185">Reference proteome</keyword>
<evidence type="ECO:0000256" key="1">
    <source>
        <dbReference type="ARBA" id="ARBA00004651"/>
    </source>
</evidence>
<dbReference type="Pfam" id="PF07690">
    <property type="entry name" value="MFS_1"/>
    <property type="match status" value="1"/>
</dbReference>
<feature type="transmembrane region" description="Helical" evidence="7">
    <location>
        <begin position="349"/>
        <end position="371"/>
    </location>
</feature>
<keyword evidence="5 7" id="KW-0472">Membrane</keyword>
<evidence type="ECO:0000256" key="3">
    <source>
        <dbReference type="ARBA" id="ARBA00022692"/>
    </source>
</evidence>
<feature type="transmembrane region" description="Helical" evidence="7">
    <location>
        <begin position="283"/>
        <end position="303"/>
    </location>
</feature>
<feature type="transmembrane region" description="Helical" evidence="7">
    <location>
        <begin position="90"/>
        <end position="109"/>
    </location>
</feature>
<dbReference type="InterPro" id="IPR020846">
    <property type="entry name" value="MFS_dom"/>
</dbReference>
<evidence type="ECO:0000313" key="9">
    <source>
        <dbReference type="EMBL" id="MUN37366.1"/>
    </source>
</evidence>
<accession>A0A7K1KZH2</accession>
<feature type="transmembrane region" description="Helical" evidence="7">
    <location>
        <begin position="115"/>
        <end position="141"/>
    </location>
</feature>
<feature type="transmembrane region" description="Helical" evidence="7">
    <location>
        <begin position="309"/>
        <end position="328"/>
    </location>
</feature>
<dbReference type="PANTHER" id="PTHR43124">
    <property type="entry name" value="PURINE EFFLUX PUMP PBUE"/>
    <property type="match status" value="1"/>
</dbReference>
<feature type="transmembrane region" description="Helical" evidence="7">
    <location>
        <begin position="55"/>
        <end position="78"/>
    </location>
</feature>
<dbReference type="GO" id="GO:0005886">
    <property type="term" value="C:plasma membrane"/>
    <property type="evidence" value="ECO:0007669"/>
    <property type="project" value="UniProtKB-SubCell"/>
</dbReference>
<keyword evidence="2" id="KW-1003">Cell membrane</keyword>
<evidence type="ECO:0000256" key="4">
    <source>
        <dbReference type="ARBA" id="ARBA00022989"/>
    </source>
</evidence>
<feature type="transmembrane region" description="Helical" evidence="7">
    <location>
        <begin position="377"/>
        <end position="395"/>
    </location>
</feature>
<keyword evidence="4 7" id="KW-1133">Transmembrane helix</keyword>
<dbReference type="SUPFAM" id="SSF103473">
    <property type="entry name" value="MFS general substrate transporter"/>
    <property type="match status" value="1"/>
</dbReference>
<dbReference type="GO" id="GO:0022857">
    <property type="term" value="F:transmembrane transporter activity"/>
    <property type="evidence" value="ECO:0007669"/>
    <property type="project" value="InterPro"/>
</dbReference>
<dbReference type="InterPro" id="IPR036259">
    <property type="entry name" value="MFS_trans_sf"/>
</dbReference>
<sequence length="423" mass="42834">MEPIGTVLEVLVADDGRTRHARWSVLALGLGVFAVGTDEFVLAGMLPLLGDTFDISIAAAGQVVTAFALVCALLAPVLGTLTARWPRRRILLLALGVYLAGNAATALAPSFPALVAAQMVAAVGAGLFVPAASVTAAALVPAERRGRAIAAVMTGFTAATALGAPIGTVLGGTLGWRATVWFLAALAVLGIGTVPAVIPKRITAPAPEGLGERLRPLRDPRALALMGTTLVGFTAVYIPYTYISAVFEPATGGDADRLALLLFVFGLVGTVANYAGGTLADRLGGRAVASGAIVLLVAALLVMPLTTDSFAAATVMVVAYGIPAWALTTPQQHRLIALDPASASVYVSLNAAILYLAISLSGMAGAVGIGWLGADRLAPAAAVVALLALGLSELAHRLARRPAGPPAETLAGGTPVDHAMDKR</sequence>
<dbReference type="InterPro" id="IPR011701">
    <property type="entry name" value="MFS"/>
</dbReference>
<dbReference type="Gene3D" id="1.20.1250.20">
    <property type="entry name" value="MFS general substrate transporter like domains"/>
    <property type="match status" value="1"/>
</dbReference>
<feature type="transmembrane region" description="Helical" evidence="7">
    <location>
        <begin position="25"/>
        <end position="49"/>
    </location>
</feature>
<evidence type="ECO:0000256" key="2">
    <source>
        <dbReference type="ARBA" id="ARBA00022475"/>
    </source>
</evidence>
<reference evidence="9 10" key="1">
    <citation type="submission" date="2019-11" db="EMBL/GenBank/DDBJ databases">
        <authorList>
            <person name="Cao P."/>
        </authorList>
    </citation>
    <scope>NUCLEOTIDE SEQUENCE [LARGE SCALE GENOMIC DNA]</scope>
    <source>
        <strain evidence="9 10">NEAU-AAG5</strain>
    </source>
</reference>
<feature type="region of interest" description="Disordered" evidence="6">
    <location>
        <begin position="403"/>
        <end position="423"/>
    </location>
</feature>
<gene>
    <name evidence="9" type="ORF">GNZ18_12245</name>
</gene>
<comment type="caution">
    <text evidence="9">The sequence shown here is derived from an EMBL/GenBank/DDBJ whole genome shotgun (WGS) entry which is preliminary data.</text>
</comment>
<keyword evidence="3 7" id="KW-0812">Transmembrane</keyword>
<proteinExistence type="predicted"/>
<evidence type="ECO:0000256" key="7">
    <source>
        <dbReference type="SAM" id="Phobius"/>
    </source>
</evidence>
<evidence type="ECO:0000256" key="6">
    <source>
        <dbReference type="SAM" id="MobiDB-lite"/>
    </source>
</evidence>
<dbReference type="Proteomes" id="UP000432015">
    <property type="component" value="Unassembled WGS sequence"/>
</dbReference>
<feature type="transmembrane region" description="Helical" evidence="7">
    <location>
        <begin position="148"/>
        <end position="166"/>
    </location>
</feature>
<comment type="subcellular location">
    <subcellularLocation>
        <location evidence="1">Cell membrane</location>
        <topology evidence="1">Multi-pass membrane protein</topology>
    </subcellularLocation>
</comment>
<evidence type="ECO:0000259" key="8">
    <source>
        <dbReference type="PROSITE" id="PS50850"/>
    </source>
</evidence>
<feature type="transmembrane region" description="Helical" evidence="7">
    <location>
        <begin position="258"/>
        <end position="276"/>
    </location>
</feature>
<dbReference type="InterPro" id="IPR050189">
    <property type="entry name" value="MFS_Efflux_Transporters"/>
</dbReference>
<protein>
    <submittedName>
        <fullName evidence="9">MFS transporter</fullName>
    </submittedName>
</protein>
<dbReference type="CDD" id="cd17324">
    <property type="entry name" value="MFS_NepI_like"/>
    <property type="match status" value="1"/>
</dbReference>
<dbReference type="EMBL" id="WOFH01000004">
    <property type="protein sequence ID" value="MUN37366.1"/>
    <property type="molecule type" value="Genomic_DNA"/>
</dbReference>